<sequence length="209" mass="21921">MSYSLNEIEVTAKKAARGAGYSWGMAEEAGKAARWLCIQGQEGCATLAGFLGQIDGQDLSDHTPLTLSVEWKAKSTLCPLTSGAALSDCAADLQSGEITLKEVIYPALLMPFAARAAVRLGRVVALECEGARAVTNGAELSLDGVFPTRTTQVVVSLQAEMPAALPRHTRGTPTPEDLATLSKFAHRTYAPATEESRLLGAGAGLSDND</sequence>
<keyword evidence="2" id="KW-1185">Reference proteome</keyword>
<evidence type="ECO:0000313" key="2">
    <source>
        <dbReference type="Proteomes" id="UP000193061"/>
    </source>
</evidence>
<organism evidence="1 2">
    <name type="scientific">Roseovarius albus</name>
    <dbReference type="NCBI Taxonomy" id="1247867"/>
    <lineage>
        <taxon>Bacteria</taxon>
        <taxon>Pseudomonadati</taxon>
        <taxon>Pseudomonadota</taxon>
        <taxon>Alphaproteobacteria</taxon>
        <taxon>Rhodobacterales</taxon>
        <taxon>Roseobacteraceae</taxon>
        <taxon>Roseovarius</taxon>
    </lineage>
</organism>
<dbReference type="AlphaFoldDB" id="A0A1X6Z5R8"/>
<evidence type="ECO:0008006" key="3">
    <source>
        <dbReference type="Google" id="ProtNLM"/>
    </source>
</evidence>
<protein>
    <recommendedName>
        <fullName evidence="3">DUF3726 domain-containing protein</fullName>
    </recommendedName>
</protein>
<gene>
    <name evidence="1" type="ORF">ROA7450_02030</name>
</gene>
<proteinExistence type="predicted"/>
<dbReference type="RefSeq" id="WP_085805548.1">
    <property type="nucleotide sequence ID" value="NZ_FWFX01000005.1"/>
</dbReference>
<dbReference type="OrthoDB" id="8420038at2"/>
<name>A0A1X6Z5R8_9RHOB</name>
<dbReference type="Pfam" id="PF12525">
    <property type="entry name" value="DUF3726"/>
    <property type="match status" value="1"/>
</dbReference>
<dbReference type="InterPro" id="IPR022201">
    <property type="entry name" value="DUF3726"/>
</dbReference>
<evidence type="ECO:0000313" key="1">
    <source>
        <dbReference type="EMBL" id="SLN41882.1"/>
    </source>
</evidence>
<accession>A0A1X6Z5R8</accession>
<reference evidence="1 2" key="1">
    <citation type="submission" date="2017-03" db="EMBL/GenBank/DDBJ databases">
        <authorList>
            <person name="Afonso C.L."/>
            <person name="Miller P.J."/>
            <person name="Scott M.A."/>
            <person name="Spackman E."/>
            <person name="Goraichik I."/>
            <person name="Dimitrov K.M."/>
            <person name="Suarez D.L."/>
            <person name="Swayne D.E."/>
        </authorList>
    </citation>
    <scope>NUCLEOTIDE SEQUENCE [LARGE SCALE GENOMIC DNA]</scope>
    <source>
        <strain evidence="1 2">CECT 7450</strain>
    </source>
</reference>
<dbReference type="Proteomes" id="UP000193061">
    <property type="component" value="Unassembled WGS sequence"/>
</dbReference>
<dbReference type="EMBL" id="FWFX01000005">
    <property type="protein sequence ID" value="SLN41882.1"/>
    <property type="molecule type" value="Genomic_DNA"/>
</dbReference>